<evidence type="ECO:0000313" key="3">
    <source>
        <dbReference type="Proteomes" id="UP000248724"/>
    </source>
</evidence>
<evidence type="ECO:0000256" key="1">
    <source>
        <dbReference type="SAM" id="MobiDB-lite"/>
    </source>
</evidence>
<dbReference type="EMBL" id="QHBU01000153">
    <property type="protein sequence ID" value="PZR80388.1"/>
    <property type="molecule type" value="Genomic_DNA"/>
</dbReference>
<gene>
    <name evidence="2" type="ORF">DLM65_08095</name>
</gene>
<proteinExistence type="predicted"/>
<sequence length="155" mass="15682">MTATARDATGTLRATGQSQETDPSQLAPGEAALSFIYFQIGTAAQIPDTAVYAFTSETVPADTSSYNTATAKVTEAKLLGGSIVGTATNATRAALQGPYNVNVYCFDATGAIVNTSGGFADQNNGVAPGGNLTFTVSLYGAACPTFLVGVTGFFA</sequence>
<name>A0A2W6A4U5_9BACT</name>
<reference evidence="2 3" key="1">
    <citation type="journal article" date="2017" name="Nature">
        <title>Atmospheric trace gases support primary production in Antarctic desert surface soil.</title>
        <authorList>
            <person name="Ji M."/>
            <person name="Greening C."/>
            <person name="Vanwonterghem I."/>
            <person name="Carere C.R."/>
            <person name="Bay S.K."/>
            <person name="Steen J.A."/>
            <person name="Montgomery K."/>
            <person name="Lines T."/>
            <person name="Beardall J."/>
            <person name="van Dorst J."/>
            <person name="Snape I."/>
            <person name="Stott M.B."/>
            <person name="Hugenholtz P."/>
            <person name="Ferrari B.C."/>
        </authorList>
    </citation>
    <scope>NUCLEOTIDE SEQUENCE [LARGE SCALE GENOMIC DNA]</scope>
    <source>
        <strain evidence="2">RRmetagenome_bin12</strain>
    </source>
</reference>
<protein>
    <submittedName>
        <fullName evidence="2">Uncharacterized protein</fullName>
    </submittedName>
</protein>
<comment type="caution">
    <text evidence="2">The sequence shown here is derived from an EMBL/GenBank/DDBJ whole genome shotgun (WGS) entry which is preliminary data.</text>
</comment>
<dbReference type="AlphaFoldDB" id="A0A2W6A4U5"/>
<dbReference type="Proteomes" id="UP000248724">
    <property type="component" value="Unassembled WGS sequence"/>
</dbReference>
<feature type="compositionally biased region" description="Polar residues" evidence="1">
    <location>
        <begin position="12"/>
        <end position="24"/>
    </location>
</feature>
<feature type="region of interest" description="Disordered" evidence="1">
    <location>
        <begin position="1"/>
        <end position="25"/>
    </location>
</feature>
<evidence type="ECO:0000313" key="2">
    <source>
        <dbReference type="EMBL" id="PZR80388.1"/>
    </source>
</evidence>
<accession>A0A2W6A4U5</accession>
<organism evidence="2 3">
    <name type="scientific">Candidatus Aeolococcus gillhamiae</name>
    <dbReference type="NCBI Taxonomy" id="3127015"/>
    <lineage>
        <taxon>Bacteria</taxon>
        <taxon>Bacillati</taxon>
        <taxon>Candidatus Dormiibacterota</taxon>
        <taxon>Candidatus Dormibacteria</taxon>
        <taxon>Candidatus Aeolococcales</taxon>
        <taxon>Candidatus Aeolococcaceae</taxon>
        <taxon>Candidatus Aeolococcus</taxon>
    </lineage>
</organism>